<accession>A0A150HZ47</accession>
<organism evidence="1 2">
    <name type="scientific">Acinetobacter venetianus</name>
    <dbReference type="NCBI Taxonomy" id="52133"/>
    <lineage>
        <taxon>Bacteria</taxon>
        <taxon>Pseudomonadati</taxon>
        <taxon>Pseudomonadota</taxon>
        <taxon>Gammaproteobacteria</taxon>
        <taxon>Moraxellales</taxon>
        <taxon>Moraxellaceae</taxon>
        <taxon>Acinetobacter</taxon>
    </lineage>
</organism>
<sequence length="46" mass="5146">MSNIMDLHKVALENGAKLDCLLNLAELLLFQLENSSAHPLQKAHFN</sequence>
<proteinExistence type="predicted"/>
<reference evidence="1 2" key="1">
    <citation type="journal article" date="2016" name="Sci. Rep.">
        <title>Genomic and phenotypic characterization of the species Acinetobacter venetianus.</title>
        <authorList>
            <person name="Fondi M."/>
            <person name="Maida I."/>
            <person name="Perrin E."/>
            <person name="Orlandini V."/>
            <person name="La Torre L."/>
            <person name="Bosi E."/>
            <person name="Negroni A."/>
            <person name="Zanaroli G."/>
            <person name="Fava F."/>
            <person name="Decorosi F."/>
            <person name="Giovannetti L."/>
            <person name="Viti C."/>
            <person name="Vaneechoutte M."/>
            <person name="Dijkshoorn L."/>
            <person name="Fani R."/>
        </authorList>
    </citation>
    <scope>NUCLEOTIDE SEQUENCE [LARGE SCALE GENOMIC DNA]</scope>
    <source>
        <strain evidence="1 2">LUH13518</strain>
    </source>
</reference>
<gene>
    <name evidence="1" type="ORF">AVENLUH13518_00745</name>
</gene>
<evidence type="ECO:0000313" key="2">
    <source>
        <dbReference type="Proteomes" id="UP000075544"/>
    </source>
</evidence>
<name>A0A150HZ47_9GAMM</name>
<dbReference type="EMBL" id="JRHX01000030">
    <property type="protein sequence ID" value="KXZ72134.1"/>
    <property type="molecule type" value="Genomic_DNA"/>
</dbReference>
<protein>
    <submittedName>
        <fullName evidence="1">Uncharacterized protein</fullName>
    </submittedName>
</protein>
<dbReference type="Proteomes" id="UP000075544">
    <property type="component" value="Unassembled WGS sequence"/>
</dbReference>
<dbReference type="RefSeq" id="WP_155721590.1">
    <property type="nucleotide sequence ID" value="NZ_JRHX01000030.1"/>
</dbReference>
<dbReference type="AlphaFoldDB" id="A0A150HZ47"/>
<comment type="caution">
    <text evidence="1">The sequence shown here is derived from an EMBL/GenBank/DDBJ whole genome shotgun (WGS) entry which is preliminary data.</text>
</comment>
<evidence type="ECO:0000313" key="1">
    <source>
        <dbReference type="EMBL" id="KXZ72134.1"/>
    </source>
</evidence>